<dbReference type="CDD" id="cd21173">
    <property type="entry name" value="NucC-like"/>
    <property type="match status" value="1"/>
</dbReference>
<evidence type="ECO:0000313" key="3">
    <source>
        <dbReference type="Proteomes" id="UP000001977"/>
    </source>
</evidence>
<keyword evidence="3" id="KW-1185">Reference proteome</keyword>
<dbReference type="HOGENOM" id="CLU_1040782_0_0_4"/>
<dbReference type="Pfam" id="PF20247">
    <property type="entry name" value="DUF6602"/>
    <property type="match status" value="1"/>
</dbReference>
<dbReference type="Proteomes" id="UP000001977">
    <property type="component" value="Chromosome"/>
</dbReference>
<evidence type="ECO:0000313" key="2">
    <source>
        <dbReference type="EMBL" id="CAJ48186.1"/>
    </source>
</evidence>
<dbReference type="AlphaFoldDB" id="Q2KXY4"/>
<accession>Q2KXY4</accession>
<dbReference type="InterPro" id="IPR046537">
    <property type="entry name" value="DUF6602"/>
</dbReference>
<organism evidence="2 3">
    <name type="scientific">Bordetella avium (strain 197N)</name>
    <dbReference type="NCBI Taxonomy" id="360910"/>
    <lineage>
        <taxon>Bacteria</taxon>
        <taxon>Pseudomonadati</taxon>
        <taxon>Pseudomonadota</taxon>
        <taxon>Betaproteobacteria</taxon>
        <taxon>Burkholderiales</taxon>
        <taxon>Alcaligenaceae</taxon>
        <taxon>Bordetella</taxon>
    </lineage>
</organism>
<sequence length="267" mass="30245">MLSLRMEFPVTRIQNYFNGVADKIASSSLIASTAQHRPDIGSNREDIIRDFLLRHLPRRLTATLGGQIISHDSRESGQVDVIISNDLGVRFEENEKTFVTAESIAGAVTVKSSLNQATLTDALANLATIPEPSKDLLSFKLLRPSANEGFLELHPSLYVFAYDGISGEKCLSYVNEFYSSHPEIPLRRYPKGIIVNRQYMIRFFRNEQLSSTGYRIHKDTFFLMQVEGSLRGYPFIQILNDLSSYADWLNHMNVSVYQYFNAGYDLG</sequence>
<evidence type="ECO:0000259" key="1">
    <source>
        <dbReference type="Pfam" id="PF20247"/>
    </source>
</evidence>
<dbReference type="KEGG" id="bav:BAV0581"/>
<reference evidence="2 3" key="1">
    <citation type="journal article" date="2006" name="J. Bacteriol.">
        <title>Comparison of the genome sequence of the poultry pathogen Bordetella avium with those of B. bronchiseptica, B. pertussis, and B. parapertussis reveals extensive diversity in surface structures associated with host interaction.</title>
        <authorList>
            <person name="Sebaihia M."/>
            <person name="Preston A."/>
            <person name="Maskell D.J."/>
            <person name="Kuzmiak H."/>
            <person name="Connell T.D."/>
            <person name="King N.D."/>
            <person name="Orndorff P.E."/>
            <person name="Miyamoto D.M."/>
            <person name="Thomson N.R."/>
            <person name="Harris D."/>
            <person name="Goble A."/>
            <person name="Lord A."/>
            <person name="Murphy L."/>
            <person name="Quail M.A."/>
            <person name="Rutter S."/>
            <person name="Squares R."/>
            <person name="Squares S."/>
            <person name="Woodward J."/>
            <person name="Parkhill J."/>
            <person name="Temple L.M."/>
        </authorList>
    </citation>
    <scope>NUCLEOTIDE SEQUENCE [LARGE SCALE GENOMIC DNA]</scope>
    <source>
        <strain evidence="2 3">197N</strain>
    </source>
</reference>
<proteinExistence type="predicted"/>
<feature type="domain" description="DUF6602" evidence="1">
    <location>
        <begin position="30"/>
        <end position="130"/>
    </location>
</feature>
<gene>
    <name evidence="2" type="ordered locus">BAV0581</name>
</gene>
<protein>
    <recommendedName>
        <fullName evidence="1">DUF6602 domain-containing protein</fullName>
    </recommendedName>
</protein>
<name>Q2KXY4_BORA1</name>
<dbReference type="EMBL" id="AM167904">
    <property type="protein sequence ID" value="CAJ48186.1"/>
    <property type="molecule type" value="Genomic_DNA"/>
</dbReference>